<dbReference type="GeneID" id="40078993"/>
<proteinExistence type="predicted"/>
<gene>
    <name evidence="1" type="primary">37</name>
    <name evidence="1" type="ORF">CIRCUM_37</name>
</gene>
<sequence length="108" mass="12709">MFKTMRYIKAGIKESWRKEREAYPATYKQMDQVKDLIVTMGKVVPLIVISQVKRPSEKMMNRIDSLINHGNQIIEDMDALEPEYKIEREAARIRTEELKVARRAKKGK</sequence>
<organism evidence="1 2">
    <name type="scientific">Arthrobacter phage Circum</name>
    <dbReference type="NCBI Taxonomy" id="1772295"/>
    <lineage>
        <taxon>Viruses</taxon>
        <taxon>Duplodnaviria</taxon>
        <taxon>Heunggongvirae</taxon>
        <taxon>Uroviricota</taxon>
        <taxon>Caudoviricetes</taxon>
        <taxon>Mudcatvirus</taxon>
        <taxon>Mudcatvirus circum</taxon>
    </lineage>
</organism>
<evidence type="ECO:0000313" key="2">
    <source>
        <dbReference type="Proteomes" id="UP000222527"/>
    </source>
</evidence>
<name>A0A0U4JX83_9CAUD</name>
<dbReference type="KEGG" id="vg:40078993"/>
<dbReference type="OrthoDB" id="39076at10239"/>
<reference evidence="1 2" key="1">
    <citation type="submission" date="2015-11" db="EMBL/GenBank/DDBJ databases">
        <authorList>
            <person name="Aziz R.M."/>
            <person name="Carl E.L."/>
            <person name="Farooq M.A."/>
            <person name="Gal B."/>
            <person name="Garcia Martinez K."/>
            <person name="Mathew K.J."/>
            <person name="Obando D.J."/>
            <person name="Robinson K.M."/>
            <person name="Robinson M.D."/>
            <person name="Sanders L.M."/>
            <person name="Silva M.P."/>
            <person name="Tasnim L."/>
            <person name="Vo M."/>
            <person name="Vo Q.D."/>
            <person name="Simon S.E."/>
            <person name="Hughes L.E."/>
            <person name="Benjamin R.C."/>
            <person name="Bradley K.W."/>
            <person name="Asai D.J."/>
            <person name="Bowman C.A."/>
            <person name="Russell D.A."/>
            <person name="Pope W.H."/>
            <person name="Jacobs-Sera D."/>
            <person name="Hendrix R.W."/>
            <person name="Hatfull G.F."/>
        </authorList>
    </citation>
    <scope>NUCLEOTIDE SEQUENCE [LARGE SCALE GENOMIC DNA]</scope>
</reference>
<dbReference type="Proteomes" id="UP000222527">
    <property type="component" value="Segment"/>
</dbReference>
<dbReference type="RefSeq" id="YP_009603126.1">
    <property type="nucleotide sequence ID" value="NC_041948.1"/>
</dbReference>
<accession>A0A0U4JX83</accession>
<keyword evidence="2" id="KW-1185">Reference proteome</keyword>
<dbReference type="EMBL" id="KU160642">
    <property type="protein sequence ID" value="ALY08722.1"/>
    <property type="molecule type" value="Genomic_DNA"/>
</dbReference>
<protein>
    <submittedName>
        <fullName evidence="1">Uncharacterized protein</fullName>
    </submittedName>
</protein>
<evidence type="ECO:0000313" key="1">
    <source>
        <dbReference type="EMBL" id="ALY08722.1"/>
    </source>
</evidence>